<organism evidence="1 2">
    <name type="scientific">Smallanthus sonchifolius</name>
    <dbReference type="NCBI Taxonomy" id="185202"/>
    <lineage>
        <taxon>Eukaryota</taxon>
        <taxon>Viridiplantae</taxon>
        <taxon>Streptophyta</taxon>
        <taxon>Embryophyta</taxon>
        <taxon>Tracheophyta</taxon>
        <taxon>Spermatophyta</taxon>
        <taxon>Magnoliopsida</taxon>
        <taxon>eudicotyledons</taxon>
        <taxon>Gunneridae</taxon>
        <taxon>Pentapetalae</taxon>
        <taxon>asterids</taxon>
        <taxon>campanulids</taxon>
        <taxon>Asterales</taxon>
        <taxon>Asteraceae</taxon>
        <taxon>Asteroideae</taxon>
        <taxon>Heliantheae alliance</taxon>
        <taxon>Millerieae</taxon>
        <taxon>Smallanthus</taxon>
    </lineage>
</organism>
<dbReference type="Proteomes" id="UP001056120">
    <property type="component" value="Linkage Group LG02"/>
</dbReference>
<dbReference type="EMBL" id="CM042019">
    <property type="protein sequence ID" value="KAI3824858.1"/>
    <property type="molecule type" value="Genomic_DNA"/>
</dbReference>
<gene>
    <name evidence="1" type="ORF">L1987_06330</name>
</gene>
<reference evidence="2" key="1">
    <citation type="journal article" date="2022" name="Mol. Ecol. Resour.">
        <title>The genomes of chicory, endive, great burdock and yacon provide insights into Asteraceae palaeo-polyploidization history and plant inulin production.</title>
        <authorList>
            <person name="Fan W."/>
            <person name="Wang S."/>
            <person name="Wang H."/>
            <person name="Wang A."/>
            <person name="Jiang F."/>
            <person name="Liu H."/>
            <person name="Zhao H."/>
            <person name="Xu D."/>
            <person name="Zhang Y."/>
        </authorList>
    </citation>
    <scope>NUCLEOTIDE SEQUENCE [LARGE SCALE GENOMIC DNA]</scope>
    <source>
        <strain evidence="2">cv. Yunnan</strain>
    </source>
</reference>
<reference evidence="1 2" key="2">
    <citation type="journal article" date="2022" name="Mol. Ecol. Resour.">
        <title>The genomes of chicory, endive, great burdock and yacon provide insights into Asteraceae paleo-polyploidization history and plant inulin production.</title>
        <authorList>
            <person name="Fan W."/>
            <person name="Wang S."/>
            <person name="Wang H."/>
            <person name="Wang A."/>
            <person name="Jiang F."/>
            <person name="Liu H."/>
            <person name="Zhao H."/>
            <person name="Xu D."/>
            <person name="Zhang Y."/>
        </authorList>
    </citation>
    <scope>NUCLEOTIDE SEQUENCE [LARGE SCALE GENOMIC DNA]</scope>
    <source>
        <strain evidence="2">cv. Yunnan</strain>
        <tissue evidence="1">Leaves</tissue>
    </source>
</reference>
<evidence type="ECO:0000313" key="2">
    <source>
        <dbReference type="Proteomes" id="UP001056120"/>
    </source>
</evidence>
<evidence type="ECO:0000313" key="1">
    <source>
        <dbReference type="EMBL" id="KAI3824858.1"/>
    </source>
</evidence>
<proteinExistence type="predicted"/>
<accession>A0ACB9JY16</accession>
<keyword evidence="2" id="KW-1185">Reference proteome</keyword>
<name>A0ACB9JY16_9ASTR</name>
<comment type="caution">
    <text evidence="1">The sequence shown here is derived from an EMBL/GenBank/DDBJ whole genome shotgun (WGS) entry which is preliminary data.</text>
</comment>
<sequence>MSGRPAEAEDERQADILCLSPQIVDDVVEETATPLPPAAFAKLHGGSAVHDSSVTRHPHLSVHLRQLVR</sequence>
<protein>
    <submittedName>
        <fullName evidence="1">Uncharacterized protein</fullName>
    </submittedName>
</protein>